<accession>A0A3M6VUH6</accession>
<reference evidence="1 2" key="1">
    <citation type="submission" date="2018-06" db="EMBL/GenBank/DDBJ databases">
        <title>Comparative genomics of downy mildews reveals potential adaptations to biotrophy.</title>
        <authorList>
            <person name="Fletcher K."/>
            <person name="Klosterman S.J."/>
            <person name="Derevnina L."/>
            <person name="Martin F."/>
            <person name="Koike S."/>
            <person name="Reyes Chin-Wo S."/>
            <person name="Mou B."/>
            <person name="Michelmore R."/>
        </authorList>
    </citation>
    <scope>NUCLEOTIDE SEQUENCE [LARGE SCALE GENOMIC DNA]</scope>
    <source>
        <strain evidence="1 2">R14</strain>
    </source>
</reference>
<proteinExistence type="predicted"/>
<organism evidence="1 2">
    <name type="scientific">Peronospora effusa</name>
    <dbReference type="NCBI Taxonomy" id="542832"/>
    <lineage>
        <taxon>Eukaryota</taxon>
        <taxon>Sar</taxon>
        <taxon>Stramenopiles</taxon>
        <taxon>Oomycota</taxon>
        <taxon>Peronosporomycetes</taxon>
        <taxon>Peronosporales</taxon>
        <taxon>Peronosporaceae</taxon>
        <taxon>Peronospora</taxon>
    </lineage>
</organism>
<sequence length="140" mass="15822">MDLFIRSQPRRFFELLLIASIRRSGFTFAKWRMKIVNIPDSPNDGRSRRHTVRRWALGSASICYEPSLSEGIRPDGSSFWMASLESMHLVSVAYGPYSAMWMPEISSLFSDVDSDSVLLITGFKNAQHGNNGDCNLLRSS</sequence>
<dbReference type="Proteomes" id="UP000282087">
    <property type="component" value="Unassembled WGS sequence"/>
</dbReference>
<name>A0A3M6VUH6_9STRA</name>
<protein>
    <submittedName>
        <fullName evidence="1">Uncharacterized protein</fullName>
    </submittedName>
</protein>
<evidence type="ECO:0000313" key="2">
    <source>
        <dbReference type="Proteomes" id="UP000282087"/>
    </source>
</evidence>
<dbReference type="EMBL" id="QLLG01000001">
    <property type="protein sequence ID" value="RMX70475.1"/>
    <property type="molecule type" value="Genomic_DNA"/>
</dbReference>
<comment type="caution">
    <text evidence="1">The sequence shown here is derived from an EMBL/GenBank/DDBJ whole genome shotgun (WGS) entry which is preliminary data.</text>
</comment>
<dbReference type="VEuPathDB" id="FungiDB:DD237_006226"/>
<evidence type="ECO:0000313" key="1">
    <source>
        <dbReference type="EMBL" id="RMX70475.1"/>
    </source>
</evidence>
<gene>
    <name evidence="1" type="ORF">DD238_000380</name>
</gene>
<keyword evidence="2" id="KW-1185">Reference proteome</keyword>
<dbReference type="AlphaFoldDB" id="A0A3M6VUH6"/>